<evidence type="ECO:0000256" key="2">
    <source>
        <dbReference type="SAM" id="SignalP"/>
    </source>
</evidence>
<feature type="compositionally biased region" description="Acidic residues" evidence="1">
    <location>
        <begin position="35"/>
        <end position="44"/>
    </location>
</feature>
<dbReference type="PROSITE" id="PS51257">
    <property type="entry name" value="PROKAR_LIPOPROTEIN"/>
    <property type="match status" value="1"/>
</dbReference>
<organism evidence="3 4">
    <name type="scientific">Winogradskyella haliclonae</name>
    <dbReference type="NCBI Taxonomy" id="2048558"/>
    <lineage>
        <taxon>Bacteria</taxon>
        <taxon>Pseudomonadati</taxon>
        <taxon>Bacteroidota</taxon>
        <taxon>Flavobacteriia</taxon>
        <taxon>Flavobacteriales</taxon>
        <taxon>Flavobacteriaceae</taxon>
        <taxon>Winogradskyella</taxon>
    </lineage>
</organism>
<reference evidence="4" key="1">
    <citation type="journal article" date="2019" name="Int. J. Syst. Evol. Microbiol.">
        <title>The Global Catalogue of Microorganisms (GCM) 10K type strain sequencing project: providing services to taxonomists for standard genome sequencing and annotation.</title>
        <authorList>
            <consortium name="The Broad Institute Genomics Platform"/>
            <consortium name="The Broad Institute Genome Sequencing Center for Infectious Disease"/>
            <person name="Wu L."/>
            <person name="Ma J."/>
        </authorList>
    </citation>
    <scope>NUCLEOTIDE SEQUENCE [LARGE SCALE GENOMIC DNA]</scope>
    <source>
        <strain evidence="4">CCM 8681</strain>
    </source>
</reference>
<dbReference type="Proteomes" id="UP000624701">
    <property type="component" value="Unassembled WGS sequence"/>
</dbReference>
<evidence type="ECO:0000313" key="4">
    <source>
        <dbReference type="Proteomes" id="UP000624701"/>
    </source>
</evidence>
<evidence type="ECO:0000256" key="1">
    <source>
        <dbReference type="SAM" id="MobiDB-lite"/>
    </source>
</evidence>
<feature type="region of interest" description="Disordered" evidence="1">
    <location>
        <begin position="27"/>
        <end position="53"/>
    </location>
</feature>
<sequence>MKTVRLIFLMVFALSIFACASDSEDDFVDSGNDIESPDDGDGDGDGGGQQASTINYTDDIAPIMSAACVNCHGAPPTNGAPFALVNFTQVSQRANGIFNRMNLSSGAPGAMPPSGRLPQSTIDLIQQWIDDGKPEN</sequence>
<accession>A0ABQ2BX49</accession>
<keyword evidence="2" id="KW-0732">Signal</keyword>
<dbReference type="InterPro" id="IPR036909">
    <property type="entry name" value="Cyt_c-like_dom_sf"/>
</dbReference>
<evidence type="ECO:0008006" key="5">
    <source>
        <dbReference type="Google" id="ProtNLM"/>
    </source>
</evidence>
<keyword evidence="4" id="KW-1185">Reference proteome</keyword>
<gene>
    <name evidence="3" type="ORF">GCM10011444_07290</name>
</gene>
<dbReference type="RefSeq" id="WP_188373337.1">
    <property type="nucleotide sequence ID" value="NZ_BMDQ01000001.1"/>
</dbReference>
<dbReference type="SUPFAM" id="SSF46626">
    <property type="entry name" value="Cytochrome c"/>
    <property type="match status" value="1"/>
</dbReference>
<feature type="chain" id="PRO_5047125435" description="Cytochrome c domain-containing protein" evidence="2">
    <location>
        <begin position="21"/>
        <end position="136"/>
    </location>
</feature>
<dbReference type="EMBL" id="BMDQ01000001">
    <property type="protein sequence ID" value="GGI56420.1"/>
    <property type="molecule type" value="Genomic_DNA"/>
</dbReference>
<evidence type="ECO:0000313" key="3">
    <source>
        <dbReference type="EMBL" id="GGI56420.1"/>
    </source>
</evidence>
<protein>
    <recommendedName>
        <fullName evidence="5">Cytochrome c domain-containing protein</fullName>
    </recommendedName>
</protein>
<proteinExistence type="predicted"/>
<feature type="signal peptide" evidence="2">
    <location>
        <begin position="1"/>
        <end position="20"/>
    </location>
</feature>
<comment type="caution">
    <text evidence="3">The sequence shown here is derived from an EMBL/GenBank/DDBJ whole genome shotgun (WGS) entry which is preliminary data.</text>
</comment>
<name>A0ABQ2BX49_9FLAO</name>